<organism evidence="4 5">
    <name type="scientific">Nephila pilipes</name>
    <name type="common">Giant wood spider</name>
    <name type="synonym">Nephila maculata</name>
    <dbReference type="NCBI Taxonomy" id="299642"/>
    <lineage>
        <taxon>Eukaryota</taxon>
        <taxon>Metazoa</taxon>
        <taxon>Ecdysozoa</taxon>
        <taxon>Arthropoda</taxon>
        <taxon>Chelicerata</taxon>
        <taxon>Arachnida</taxon>
        <taxon>Araneae</taxon>
        <taxon>Araneomorphae</taxon>
        <taxon>Entelegynae</taxon>
        <taxon>Araneoidea</taxon>
        <taxon>Nephilidae</taxon>
        <taxon>Nephila</taxon>
    </lineage>
</organism>
<keyword evidence="5" id="KW-1185">Reference proteome</keyword>
<evidence type="ECO:0000313" key="3">
    <source>
        <dbReference type="EMBL" id="GFT71020.1"/>
    </source>
</evidence>
<sequence length="82" mass="9423">MSSSSVILSFLPSLLLQTENVFPSMHFSLLEAGKVAQYEDWWVRGMLEHSNRFVRQELFHSQRIVHRGVILVQIESVAAPQI</sequence>
<evidence type="ECO:0000313" key="1">
    <source>
        <dbReference type="EMBL" id="GFS60164.1"/>
    </source>
</evidence>
<evidence type="ECO:0000313" key="2">
    <source>
        <dbReference type="EMBL" id="GFS68578.1"/>
    </source>
</evidence>
<dbReference type="EMBL" id="BMAW01048962">
    <property type="protein sequence ID" value="GFS68578.1"/>
    <property type="molecule type" value="Genomic_DNA"/>
</dbReference>
<dbReference type="Proteomes" id="UP000887013">
    <property type="component" value="Unassembled WGS sequence"/>
</dbReference>
<name>A0A8X6QWQ2_NEPPI</name>
<protein>
    <submittedName>
        <fullName evidence="4">Uncharacterized protein</fullName>
    </submittedName>
</protein>
<gene>
    <name evidence="1" type="ORF">NPIL_224491</name>
    <name evidence="2" type="ORF">NPIL_319271</name>
    <name evidence="4" type="ORF">NPIL_517121</name>
    <name evidence="3" type="ORF">NPIL_84701</name>
</gene>
<evidence type="ECO:0000313" key="4">
    <source>
        <dbReference type="EMBL" id="GFU35620.1"/>
    </source>
</evidence>
<dbReference type="AlphaFoldDB" id="A0A8X6QWQ2"/>
<evidence type="ECO:0000313" key="5">
    <source>
        <dbReference type="Proteomes" id="UP000887013"/>
    </source>
</evidence>
<dbReference type="EMBL" id="BMAW01093409">
    <property type="protein sequence ID" value="GFS60164.1"/>
    <property type="molecule type" value="Genomic_DNA"/>
</dbReference>
<accession>A0A8X6QWQ2</accession>
<dbReference type="EMBL" id="BMAW01083784">
    <property type="protein sequence ID" value="GFU35620.1"/>
    <property type="molecule type" value="Genomic_DNA"/>
</dbReference>
<proteinExistence type="predicted"/>
<dbReference type="EMBL" id="BMAW01116522">
    <property type="protein sequence ID" value="GFT71020.1"/>
    <property type="molecule type" value="Genomic_DNA"/>
</dbReference>
<reference evidence="4" key="1">
    <citation type="submission" date="2020-08" db="EMBL/GenBank/DDBJ databases">
        <title>Multicomponent nature underlies the extraordinary mechanical properties of spider dragline silk.</title>
        <authorList>
            <person name="Kono N."/>
            <person name="Nakamura H."/>
            <person name="Mori M."/>
            <person name="Yoshida Y."/>
            <person name="Ohtoshi R."/>
            <person name="Malay A.D."/>
            <person name="Moran D.A.P."/>
            <person name="Tomita M."/>
            <person name="Numata K."/>
            <person name="Arakawa K."/>
        </authorList>
    </citation>
    <scope>NUCLEOTIDE SEQUENCE</scope>
</reference>
<comment type="caution">
    <text evidence="4">The sequence shown here is derived from an EMBL/GenBank/DDBJ whole genome shotgun (WGS) entry which is preliminary data.</text>
</comment>